<evidence type="ECO:0000256" key="1">
    <source>
        <dbReference type="SAM" id="MobiDB-lite"/>
    </source>
</evidence>
<organism evidence="2">
    <name type="scientific">Xenopsylla cheopis</name>
    <name type="common">Oriental rat flea</name>
    <name type="synonym">Pulex cheopis</name>
    <dbReference type="NCBI Taxonomy" id="163159"/>
    <lineage>
        <taxon>Eukaryota</taxon>
        <taxon>Metazoa</taxon>
        <taxon>Ecdysozoa</taxon>
        <taxon>Arthropoda</taxon>
        <taxon>Hexapoda</taxon>
        <taxon>Insecta</taxon>
        <taxon>Pterygota</taxon>
        <taxon>Neoptera</taxon>
        <taxon>Endopterygota</taxon>
        <taxon>Siphonaptera</taxon>
        <taxon>Pulicidae</taxon>
        <taxon>Xenopsyllinae</taxon>
        <taxon>Xenopsylla</taxon>
    </lineage>
</organism>
<protein>
    <submittedName>
        <fullName evidence="2">Putative product</fullName>
    </submittedName>
</protein>
<reference evidence="2" key="1">
    <citation type="submission" date="2020-03" db="EMBL/GenBank/DDBJ databases">
        <title>Transcriptomic Profiling of the Digestive Tract of the Rat Flea, Xenopsylla cheopis, Following Blood Feeding and Infection with Yersinia pestis.</title>
        <authorList>
            <person name="Bland D.M."/>
            <person name="Martens C.A."/>
            <person name="Virtaneva K."/>
            <person name="Kanakabandi K."/>
            <person name="Long D."/>
            <person name="Rosenke R."/>
            <person name="Saturday G.A."/>
            <person name="Hoyt F.H."/>
            <person name="Bruno D.P."/>
            <person name="Ribeiro J.M.C."/>
            <person name="Hinnebusch J."/>
        </authorList>
    </citation>
    <scope>NUCLEOTIDE SEQUENCE</scope>
</reference>
<name>A0A6M2DCM6_XENCH</name>
<feature type="region of interest" description="Disordered" evidence="1">
    <location>
        <begin position="77"/>
        <end position="104"/>
    </location>
</feature>
<proteinExistence type="predicted"/>
<dbReference type="AlphaFoldDB" id="A0A6M2DCM6"/>
<dbReference type="EMBL" id="GIIL01000219">
    <property type="protein sequence ID" value="NOV43945.1"/>
    <property type="molecule type" value="Transcribed_RNA"/>
</dbReference>
<sequence length="104" mass="11507">MAAIPQGAFAACKIRENRECLELTPVKYNSKLMNSIWGMYNRYSPYNFKKSNDTEIAPFVAGDQKFSSGLPANAMEKKSVAHKGGTSQPNGQSWDIGLPHTCTY</sequence>
<evidence type="ECO:0000313" key="2">
    <source>
        <dbReference type="EMBL" id="NOV43945.1"/>
    </source>
</evidence>
<accession>A0A6M2DCM6</accession>